<feature type="region of interest" description="Disordered" evidence="1">
    <location>
        <begin position="1"/>
        <end position="35"/>
    </location>
</feature>
<dbReference type="OrthoDB" id="2519209at2759"/>
<sequence>MGLMDTDSHKDMSDRLTQVSADQKMQEASYVQSPPTPVQVLHSYHVPPHSPAHDSGPGSLDSLVLDTPINTLVASSMGRYVKPGSEDRQRKRLRDWQSTLTGFKGQGFHPEPSHLDRGILEFGHPRAPQMNQMSPSYTSTRFKIHRNEGQQPKLARNGKKIPAVNQGQGIIYNKIIHYPEYSMADLGSYPMNREIQSSSHKLTVNQYMSRQASEGQPNQPLKLLQYKSQENPTEMVQILSGDDLKNHIMEILRPHLPQTVPENLDDIKPPTEPLNLLSYIIQKLSSGDQIKPYKAFYQDRMVNSYQDFEASTNLPVVKKIGDWDFFMVQIQQDNIHPSDLMGLIIPSTTKGKLYTNSGLYSIFTSIQNWLTKVHSILWKHFKGDISPEADHQRMMLWFFQEVFNPQYGIPILGKVYIQNWINAPLGPLQIWLMKLLQANQSIYTTAVAISAIWFKETLSQQWAMHFQDDYHFWGFANNFFITHILPIEQQLDVSKLNQALGNFRYNSHKSSGIWDLGIGDFKVTSPPHSIHIIRKRPTPRAEASIKILNKQKHLHSLARGARDIHAKNKDLGIAIAKYCQGVDDYFYIRVITKETEKLTSPDDQRRSLSSFVDSLDAYSSFMISSLFTPSRPQNFHQEIFLDWVHLKLFGNDADSILPIQGRVDQSFFNQPIVPTFDEVQIFILENNCRQMNTKNLHAALVLFGYWLKTEHKEIWNEEFETDEAFSRFVYNLKWTSF</sequence>
<gene>
    <name evidence="2" type="ORF">PSTG_02417</name>
</gene>
<name>A0A0L0VZ84_9BASI</name>
<evidence type="ECO:0000313" key="2">
    <source>
        <dbReference type="EMBL" id="KNF04507.1"/>
    </source>
</evidence>
<comment type="caution">
    <text evidence="2">The sequence shown here is derived from an EMBL/GenBank/DDBJ whole genome shotgun (WGS) entry which is preliminary data.</text>
</comment>
<dbReference type="AlphaFoldDB" id="A0A0L0VZ84"/>
<proteinExistence type="predicted"/>
<evidence type="ECO:0000256" key="1">
    <source>
        <dbReference type="SAM" id="MobiDB-lite"/>
    </source>
</evidence>
<feature type="compositionally biased region" description="Basic and acidic residues" evidence="1">
    <location>
        <begin position="1"/>
        <end position="14"/>
    </location>
</feature>
<dbReference type="Proteomes" id="UP000054564">
    <property type="component" value="Unassembled WGS sequence"/>
</dbReference>
<evidence type="ECO:0000313" key="3">
    <source>
        <dbReference type="Proteomes" id="UP000054564"/>
    </source>
</evidence>
<organism evidence="2 3">
    <name type="scientific">Puccinia striiformis f. sp. tritici PST-78</name>
    <dbReference type="NCBI Taxonomy" id="1165861"/>
    <lineage>
        <taxon>Eukaryota</taxon>
        <taxon>Fungi</taxon>
        <taxon>Dikarya</taxon>
        <taxon>Basidiomycota</taxon>
        <taxon>Pucciniomycotina</taxon>
        <taxon>Pucciniomycetes</taxon>
        <taxon>Pucciniales</taxon>
        <taxon>Pucciniaceae</taxon>
        <taxon>Puccinia</taxon>
    </lineage>
</organism>
<dbReference type="EMBL" id="AJIL01000012">
    <property type="protein sequence ID" value="KNF04507.1"/>
    <property type="molecule type" value="Genomic_DNA"/>
</dbReference>
<reference evidence="3" key="1">
    <citation type="submission" date="2014-03" db="EMBL/GenBank/DDBJ databases">
        <title>The Genome Sequence of Puccinia striiformis f. sp. tritici PST-78.</title>
        <authorList>
            <consortium name="The Broad Institute Genome Sequencing Platform"/>
            <person name="Cuomo C."/>
            <person name="Hulbert S."/>
            <person name="Chen X."/>
            <person name="Walker B."/>
            <person name="Young S.K."/>
            <person name="Zeng Q."/>
            <person name="Gargeya S."/>
            <person name="Fitzgerald M."/>
            <person name="Haas B."/>
            <person name="Abouelleil A."/>
            <person name="Alvarado L."/>
            <person name="Arachchi H.M."/>
            <person name="Berlin A.M."/>
            <person name="Chapman S.B."/>
            <person name="Goldberg J."/>
            <person name="Griggs A."/>
            <person name="Gujja S."/>
            <person name="Hansen M."/>
            <person name="Howarth C."/>
            <person name="Imamovic A."/>
            <person name="Larimer J."/>
            <person name="McCowan C."/>
            <person name="Montmayeur A."/>
            <person name="Murphy C."/>
            <person name="Neiman D."/>
            <person name="Pearson M."/>
            <person name="Priest M."/>
            <person name="Roberts A."/>
            <person name="Saif S."/>
            <person name="Shea T."/>
            <person name="Sisk P."/>
            <person name="Sykes S."/>
            <person name="Wortman J."/>
            <person name="Nusbaum C."/>
            <person name="Birren B."/>
        </authorList>
    </citation>
    <scope>NUCLEOTIDE SEQUENCE [LARGE SCALE GENOMIC DNA]</scope>
    <source>
        <strain evidence="3">race PST-78</strain>
    </source>
</reference>
<accession>A0A0L0VZ84</accession>
<protein>
    <submittedName>
        <fullName evidence="2">Uncharacterized protein</fullName>
    </submittedName>
</protein>
<keyword evidence="3" id="KW-1185">Reference proteome</keyword>